<dbReference type="AlphaFoldDB" id="A0A6J6NZM9"/>
<dbReference type="Pfam" id="PF07729">
    <property type="entry name" value="FCD"/>
    <property type="match status" value="1"/>
</dbReference>
<dbReference type="PANTHER" id="PTHR43537">
    <property type="entry name" value="TRANSCRIPTIONAL REGULATOR, GNTR FAMILY"/>
    <property type="match status" value="1"/>
</dbReference>
<dbReference type="SMART" id="SM00895">
    <property type="entry name" value="FCD"/>
    <property type="match status" value="1"/>
</dbReference>
<reference evidence="6" key="1">
    <citation type="submission" date="2020-05" db="EMBL/GenBank/DDBJ databases">
        <authorList>
            <person name="Chiriac C."/>
            <person name="Salcher M."/>
            <person name="Ghai R."/>
            <person name="Kavagutti S V."/>
        </authorList>
    </citation>
    <scope>NUCLEOTIDE SEQUENCE</scope>
</reference>
<organism evidence="6">
    <name type="scientific">freshwater metagenome</name>
    <dbReference type="NCBI Taxonomy" id="449393"/>
    <lineage>
        <taxon>unclassified sequences</taxon>
        <taxon>metagenomes</taxon>
        <taxon>ecological metagenomes</taxon>
    </lineage>
</organism>
<dbReference type="GO" id="GO:0003677">
    <property type="term" value="F:DNA binding"/>
    <property type="evidence" value="ECO:0007669"/>
    <property type="project" value="UniProtKB-KW"/>
</dbReference>
<evidence type="ECO:0000313" key="8">
    <source>
        <dbReference type="EMBL" id="CAB5009953.1"/>
    </source>
</evidence>
<feature type="domain" description="HTH gntR-type" evidence="4">
    <location>
        <begin position="9"/>
        <end position="79"/>
    </location>
</feature>
<name>A0A6J6NZM9_9ZZZZ</name>
<dbReference type="InterPro" id="IPR008920">
    <property type="entry name" value="TF_FadR/GntR_C"/>
</dbReference>
<evidence type="ECO:0000256" key="2">
    <source>
        <dbReference type="ARBA" id="ARBA00023125"/>
    </source>
</evidence>
<dbReference type="InterPro" id="IPR011711">
    <property type="entry name" value="GntR_C"/>
</dbReference>
<keyword evidence="3" id="KW-0804">Transcription</keyword>
<keyword evidence="1" id="KW-0805">Transcription regulation</keyword>
<accession>A0A6J6NZM9</accession>
<dbReference type="EMBL" id="CAEZWW010000010">
    <property type="protein sequence ID" value="CAB4662826.1"/>
    <property type="molecule type" value="Genomic_DNA"/>
</dbReference>
<proteinExistence type="predicted"/>
<dbReference type="PROSITE" id="PS50949">
    <property type="entry name" value="HTH_GNTR"/>
    <property type="match status" value="1"/>
</dbReference>
<dbReference type="InterPro" id="IPR036388">
    <property type="entry name" value="WH-like_DNA-bd_sf"/>
</dbReference>
<evidence type="ECO:0000313" key="6">
    <source>
        <dbReference type="EMBL" id="CAB4692420.1"/>
    </source>
</evidence>
<dbReference type="Gene3D" id="1.10.10.10">
    <property type="entry name" value="Winged helix-like DNA-binding domain superfamily/Winged helix DNA-binding domain"/>
    <property type="match status" value="1"/>
</dbReference>
<dbReference type="InterPro" id="IPR000524">
    <property type="entry name" value="Tscrpt_reg_HTH_GntR"/>
</dbReference>
<evidence type="ECO:0000256" key="3">
    <source>
        <dbReference type="ARBA" id="ARBA00023163"/>
    </source>
</evidence>
<sequence>MDIRQLQSVRTGQEVAAFLRERIACGEWGVGYRLPAQRQLASELGVGRQAVRQGISHLEAEGYLMTRRGARGGSFVGEPSTPVSVWRDLLRANLPDLEDLIDFRSAIEQRICALAALRRSDSDLQAMRTAIEALPAAAPLNEVFSYSAFREADGQFHSAVSAASNNKRLTEASRRARSELFMPTDNLPYEQRVEVTRQQHNEIYEAIASGDPDAAALAARAHMDETLRNLHAIISEADSQ</sequence>
<dbReference type="EMBL" id="CAEZXZ010000003">
    <property type="protein sequence ID" value="CAB4692420.1"/>
    <property type="molecule type" value="Genomic_DNA"/>
</dbReference>
<dbReference type="SMART" id="SM00345">
    <property type="entry name" value="HTH_GNTR"/>
    <property type="match status" value="1"/>
</dbReference>
<dbReference type="InterPro" id="IPR036390">
    <property type="entry name" value="WH_DNA-bd_sf"/>
</dbReference>
<dbReference type="EMBL" id="CAFBPJ010000023">
    <property type="protein sequence ID" value="CAB5009953.1"/>
    <property type="molecule type" value="Genomic_DNA"/>
</dbReference>
<dbReference type="EMBL" id="CAFBPA010000001">
    <property type="protein sequence ID" value="CAB4993113.1"/>
    <property type="molecule type" value="Genomic_DNA"/>
</dbReference>
<dbReference type="SUPFAM" id="SSF48008">
    <property type="entry name" value="GntR ligand-binding domain-like"/>
    <property type="match status" value="1"/>
</dbReference>
<evidence type="ECO:0000313" key="5">
    <source>
        <dbReference type="EMBL" id="CAB4662826.1"/>
    </source>
</evidence>
<evidence type="ECO:0000256" key="1">
    <source>
        <dbReference type="ARBA" id="ARBA00023015"/>
    </source>
</evidence>
<dbReference type="PRINTS" id="PR00035">
    <property type="entry name" value="HTHGNTR"/>
</dbReference>
<evidence type="ECO:0000259" key="4">
    <source>
        <dbReference type="PROSITE" id="PS50949"/>
    </source>
</evidence>
<dbReference type="SUPFAM" id="SSF46785">
    <property type="entry name" value="Winged helix' DNA-binding domain"/>
    <property type="match status" value="1"/>
</dbReference>
<dbReference type="Pfam" id="PF00392">
    <property type="entry name" value="GntR"/>
    <property type="match status" value="1"/>
</dbReference>
<dbReference type="CDD" id="cd07377">
    <property type="entry name" value="WHTH_GntR"/>
    <property type="match status" value="1"/>
</dbReference>
<evidence type="ECO:0000313" key="7">
    <source>
        <dbReference type="EMBL" id="CAB4993113.1"/>
    </source>
</evidence>
<keyword evidence="2" id="KW-0238">DNA-binding</keyword>
<dbReference type="PANTHER" id="PTHR43537:SF5">
    <property type="entry name" value="UXU OPERON TRANSCRIPTIONAL REGULATOR"/>
    <property type="match status" value="1"/>
</dbReference>
<protein>
    <submittedName>
        <fullName evidence="6">Unannotated protein</fullName>
    </submittedName>
</protein>
<gene>
    <name evidence="5" type="ORF">UFOPK2310_00170</name>
    <name evidence="6" type="ORF">UFOPK2625_00051</name>
    <name evidence="7" type="ORF">UFOPK4043_00012</name>
    <name evidence="8" type="ORF">UFOPK4092_00333</name>
</gene>
<dbReference type="Gene3D" id="1.20.120.530">
    <property type="entry name" value="GntR ligand-binding domain-like"/>
    <property type="match status" value="1"/>
</dbReference>
<dbReference type="GO" id="GO:0003700">
    <property type="term" value="F:DNA-binding transcription factor activity"/>
    <property type="evidence" value="ECO:0007669"/>
    <property type="project" value="InterPro"/>
</dbReference>